<feature type="compositionally biased region" description="Polar residues" evidence="1">
    <location>
        <begin position="209"/>
        <end position="231"/>
    </location>
</feature>
<dbReference type="EMBL" id="NFKM01000002">
    <property type="protein sequence ID" value="OUP61673.1"/>
    <property type="molecule type" value="Genomic_DNA"/>
</dbReference>
<sequence>MAWNTFWGAYDNTGPFSNVVLGGDPGATGPFGIPLTDAHNAGFGQGIEFTDNGNYGVTFKLNLVGYAVNDSQQYVPNLHYIPFGGTYDYILIVSTSNNNQASWNQIFNAKIFSHPGGANLCYGANWHVIAQSSQWSGFFQLPTDTTHVKIELRGEDATLPHENIYSIQQIIPEFKPWAIRKAKQWNSLNRPSGFFHIRKSGQWEDKSIMSGNETGQVNQGTSRIRKNNNWVGQGKVGN</sequence>
<feature type="region of interest" description="Disordered" evidence="1">
    <location>
        <begin position="207"/>
        <end position="238"/>
    </location>
</feature>
<evidence type="ECO:0000313" key="3">
    <source>
        <dbReference type="Proteomes" id="UP000195447"/>
    </source>
</evidence>
<dbReference type="Proteomes" id="UP000195447">
    <property type="component" value="Unassembled WGS sequence"/>
</dbReference>
<organism evidence="2 3">
    <name type="scientific">Faecalitalea cylindroides</name>
    <dbReference type="NCBI Taxonomy" id="39483"/>
    <lineage>
        <taxon>Bacteria</taxon>
        <taxon>Bacillati</taxon>
        <taxon>Bacillota</taxon>
        <taxon>Erysipelotrichia</taxon>
        <taxon>Erysipelotrichales</taxon>
        <taxon>Erysipelotrichaceae</taxon>
        <taxon>Faecalitalea</taxon>
    </lineage>
</organism>
<protein>
    <submittedName>
        <fullName evidence="2">Uncharacterized protein</fullName>
    </submittedName>
</protein>
<evidence type="ECO:0000256" key="1">
    <source>
        <dbReference type="SAM" id="MobiDB-lite"/>
    </source>
</evidence>
<keyword evidence="3" id="KW-1185">Reference proteome</keyword>
<reference evidence="3" key="1">
    <citation type="submission" date="2017-04" db="EMBL/GenBank/DDBJ databases">
        <title>Function of individual gut microbiota members based on whole genome sequencing of pure cultures obtained from chicken caecum.</title>
        <authorList>
            <person name="Medvecky M."/>
            <person name="Cejkova D."/>
            <person name="Polansky O."/>
            <person name="Karasova D."/>
            <person name="Kubasova T."/>
            <person name="Cizek A."/>
            <person name="Rychlik I."/>
        </authorList>
    </citation>
    <scope>NUCLEOTIDE SEQUENCE [LARGE SCALE GENOMIC DNA]</scope>
    <source>
        <strain evidence="3">An178</strain>
    </source>
</reference>
<dbReference type="AlphaFoldDB" id="A0A1Y4LYK7"/>
<dbReference type="RefSeq" id="WP_087158115.1">
    <property type="nucleotide sequence ID" value="NZ_NFKM01000002.1"/>
</dbReference>
<gene>
    <name evidence="2" type="ORF">B5F14_01585</name>
</gene>
<comment type="caution">
    <text evidence="2">The sequence shown here is derived from an EMBL/GenBank/DDBJ whole genome shotgun (WGS) entry which is preliminary data.</text>
</comment>
<accession>A0A1Y4LYK7</accession>
<evidence type="ECO:0000313" key="2">
    <source>
        <dbReference type="EMBL" id="OUP61673.1"/>
    </source>
</evidence>
<name>A0A1Y4LYK7_9FIRM</name>
<proteinExistence type="predicted"/>